<dbReference type="SMART" id="SM00825">
    <property type="entry name" value="PKS_KS"/>
    <property type="match status" value="1"/>
</dbReference>
<dbReference type="SUPFAM" id="SSF53901">
    <property type="entry name" value="Thiolase-like"/>
    <property type="match status" value="1"/>
</dbReference>
<feature type="compositionally biased region" description="Basic and acidic residues" evidence="4">
    <location>
        <begin position="380"/>
        <end position="389"/>
    </location>
</feature>
<feature type="domain" description="Ketosynthase family 3 (KS3)" evidence="5">
    <location>
        <begin position="1"/>
        <end position="310"/>
    </location>
</feature>
<comment type="similarity">
    <text evidence="3">Belongs to the thiolase-like superfamily. Beta-ketoacyl-ACP synthases family.</text>
</comment>
<evidence type="ECO:0000256" key="3">
    <source>
        <dbReference type="RuleBase" id="RU003694"/>
    </source>
</evidence>
<gene>
    <name evidence="6" type="ORF">FCIRC_7301</name>
</gene>
<evidence type="ECO:0000256" key="1">
    <source>
        <dbReference type="ARBA" id="ARBA00022450"/>
    </source>
</evidence>
<evidence type="ECO:0000256" key="2">
    <source>
        <dbReference type="ARBA" id="ARBA00022553"/>
    </source>
</evidence>
<dbReference type="PANTHER" id="PTHR43775:SF21">
    <property type="entry name" value="NON-REDUCING POLYKETIDE SYNTHASE AUSA-RELATED"/>
    <property type="match status" value="1"/>
</dbReference>
<organism evidence="6 7">
    <name type="scientific">Fusarium circinatum</name>
    <name type="common">Pitch canker fungus</name>
    <name type="synonym">Gibberella circinata</name>
    <dbReference type="NCBI Taxonomy" id="48490"/>
    <lineage>
        <taxon>Eukaryota</taxon>
        <taxon>Fungi</taxon>
        <taxon>Dikarya</taxon>
        <taxon>Ascomycota</taxon>
        <taxon>Pezizomycotina</taxon>
        <taxon>Sordariomycetes</taxon>
        <taxon>Hypocreomycetidae</taxon>
        <taxon>Hypocreales</taxon>
        <taxon>Nectriaceae</taxon>
        <taxon>Fusarium</taxon>
        <taxon>Fusarium fujikuroi species complex</taxon>
    </lineage>
</organism>
<dbReference type="InterPro" id="IPR016039">
    <property type="entry name" value="Thiolase-like"/>
</dbReference>
<name>A0A8H5TR14_FUSCI</name>
<keyword evidence="1" id="KW-0596">Phosphopantetheine</keyword>
<dbReference type="InterPro" id="IPR042104">
    <property type="entry name" value="PKS_dehydratase_sf"/>
</dbReference>
<dbReference type="PANTHER" id="PTHR43775">
    <property type="entry name" value="FATTY ACID SYNTHASE"/>
    <property type="match status" value="1"/>
</dbReference>
<dbReference type="Proteomes" id="UP000572754">
    <property type="component" value="Unassembled WGS sequence"/>
</dbReference>
<dbReference type="InterPro" id="IPR001227">
    <property type="entry name" value="Ac_transferase_dom_sf"/>
</dbReference>
<evidence type="ECO:0000313" key="6">
    <source>
        <dbReference type="EMBL" id="KAF5675686.1"/>
    </source>
</evidence>
<evidence type="ECO:0000256" key="4">
    <source>
        <dbReference type="SAM" id="MobiDB-lite"/>
    </source>
</evidence>
<proteinExistence type="inferred from homology"/>
<dbReference type="Gene3D" id="3.40.366.10">
    <property type="entry name" value="Malonyl-Coenzyme A Acyl Carrier Protein, domain 2"/>
    <property type="match status" value="1"/>
</dbReference>
<dbReference type="InterPro" id="IPR016035">
    <property type="entry name" value="Acyl_Trfase/lysoPLipase"/>
</dbReference>
<dbReference type="InterPro" id="IPR014031">
    <property type="entry name" value="Ketoacyl_synth_C"/>
</dbReference>
<dbReference type="GO" id="GO:0044550">
    <property type="term" value="P:secondary metabolite biosynthetic process"/>
    <property type="evidence" value="ECO:0007669"/>
    <property type="project" value="TreeGrafter"/>
</dbReference>
<keyword evidence="3" id="KW-0808">Transferase</keyword>
<dbReference type="Gene3D" id="3.40.47.10">
    <property type="match status" value="2"/>
</dbReference>
<accession>A0A8H5TR14</accession>
<dbReference type="CDD" id="cd00833">
    <property type="entry name" value="PKS"/>
    <property type="match status" value="1"/>
</dbReference>
<dbReference type="GO" id="GO:0006633">
    <property type="term" value="P:fatty acid biosynthetic process"/>
    <property type="evidence" value="ECO:0007669"/>
    <property type="project" value="TreeGrafter"/>
</dbReference>
<dbReference type="AlphaFoldDB" id="A0A8H5TR14"/>
<dbReference type="Pfam" id="PF00109">
    <property type="entry name" value="ketoacyl-synt"/>
    <property type="match status" value="2"/>
</dbReference>
<dbReference type="SUPFAM" id="SSF52151">
    <property type="entry name" value="FabD/lysophospholipase-like"/>
    <property type="match status" value="1"/>
</dbReference>
<dbReference type="EMBL" id="JAAQPE010000241">
    <property type="protein sequence ID" value="KAF5675686.1"/>
    <property type="molecule type" value="Genomic_DNA"/>
</dbReference>
<comment type="caution">
    <text evidence="6">The sequence shown here is derived from an EMBL/GenBank/DDBJ whole genome shotgun (WGS) entry which is preliminary data.</text>
</comment>
<dbReference type="Gene3D" id="3.10.129.110">
    <property type="entry name" value="Polyketide synthase dehydratase"/>
    <property type="match status" value="1"/>
</dbReference>
<reference evidence="7" key="1">
    <citation type="journal article" date="2020" name="BMC Genomics">
        <title>Correction to: Identification and distribution of gene clusters required for synthesis of sphingolipid metabolism inhibitors in diverse species of the filamentous fungus Fusarium.</title>
        <authorList>
            <person name="Kim H.S."/>
            <person name="Lohmar J.M."/>
            <person name="Busman M."/>
            <person name="Brown D.W."/>
            <person name="Naumann T.A."/>
            <person name="Divon H.H."/>
            <person name="Lysoe E."/>
            <person name="Uhlig S."/>
            <person name="Proctor R.H."/>
        </authorList>
    </citation>
    <scope>NUCLEOTIDE SEQUENCE [LARGE SCALE GENOMIC DNA]</scope>
    <source>
        <strain evidence="7">NRRL 25331</strain>
    </source>
</reference>
<keyword evidence="7" id="KW-1185">Reference proteome</keyword>
<dbReference type="Pfam" id="PF02801">
    <property type="entry name" value="Ketoacyl-synt_C"/>
    <property type="match status" value="1"/>
</dbReference>
<reference evidence="6 7" key="2">
    <citation type="submission" date="2020-05" db="EMBL/GenBank/DDBJ databases">
        <title>Identification and distribution of gene clusters putatively required for synthesis of sphingolipid metabolism inhibitors in phylogenetically diverse species of the filamentous fungus Fusarium.</title>
        <authorList>
            <person name="Kim H.-S."/>
            <person name="Busman M."/>
            <person name="Brown D.W."/>
            <person name="Divon H."/>
            <person name="Uhlig S."/>
            <person name="Proctor R.H."/>
        </authorList>
    </citation>
    <scope>NUCLEOTIDE SEQUENCE [LARGE SCALE GENOMIC DNA]</scope>
    <source>
        <strain evidence="6 7">NRRL 25331</strain>
    </source>
</reference>
<protein>
    <submittedName>
        <fullName evidence="6">Polyketide synthase</fullName>
    </submittedName>
</protein>
<keyword evidence="2" id="KW-0597">Phosphoprotein</keyword>
<dbReference type="GO" id="GO:0004312">
    <property type="term" value="F:fatty acid synthase activity"/>
    <property type="evidence" value="ECO:0007669"/>
    <property type="project" value="TreeGrafter"/>
</dbReference>
<evidence type="ECO:0000313" key="7">
    <source>
        <dbReference type="Proteomes" id="UP000572754"/>
    </source>
</evidence>
<evidence type="ECO:0000259" key="5">
    <source>
        <dbReference type="PROSITE" id="PS52004"/>
    </source>
</evidence>
<dbReference type="PROSITE" id="PS52004">
    <property type="entry name" value="KS3_2"/>
    <property type="match status" value="1"/>
</dbReference>
<dbReference type="InterPro" id="IPR020841">
    <property type="entry name" value="PKS_Beta-ketoAc_synthase_dom"/>
</dbReference>
<feature type="region of interest" description="Disordered" evidence="4">
    <location>
        <begin position="362"/>
        <end position="389"/>
    </location>
</feature>
<dbReference type="InterPro" id="IPR014030">
    <property type="entry name" value="Ketoacyl_synth_N"/>
</dbReference>
<sequence>MSDVDSFDHQFFKTTKREAAALDSHQRLLLQATYHALESAGWLSDNSPEGNKDCKKGQGHSTGCFIGMNAPDWPLNLASPLHTIDTACSSPMLAVHQACSSLRLEECTRAVAGGANLITNLALFVTMHTGGFLSKPSACNTFNAAADGYCRGEAVGVVVLQPLPAALADKDDIHGVTPATGNNQNMKGTTIINPALESQAGLYRHVLKRARLSAKEVSYVEAHGTGTRAGDPVEMGAIRQVLDESRRATTLHVDSLKANIGHSKAFILYNSGILLFPAVSQGLQGESDLILCHAAMFAIHYSSGICWLESGLDPQAVCGQSFGEWSAATVSGVMMLKGGMKLVTGHVLRAGYARRRLVDHDAGLEHDSGKPNNQGATGPGHRDIHQPDRGNKAGYGVGVGFSAFLYQARQQANVACCWHCGPEKHKCNVQDDNGDIWVATTRLLDQKSDADALRGATVYKMFSAMAKYSAMYRCLRHLAAKGGEAAGDIIIPTYILDPVIGMFPGIFVHSLRDVGQDVSEEEQGDMSYICTGIGSVRPMDWQSPSNRQFMVYARIVHEDQRIVVLDVYALDKDTRRPAWSVKALQFARVPRAFLAKALPEVKADIFGTQTSKLVHQAQLTLDPPVDLLLNRVREILAQCLDMEAQ</sequence>
<dbReference type="InterPro" id="IPR050091">
    <property type="entry name" value="PKS_NRPS_Biosynth_Enz"/>
</dbReference>